<dbReference type="AlphaFoldDB" id="A0A6C1KEX1"/>
<gene>
    <name evidence="1" type="ORF">FBQ73_16850</name>
</gene>
<protein>
    <submittedName>
        <fullName evidence="1">Uncharacterized protein</fullName>
    </submittedName>
</protein>
<evidence type="ECO:0000313" key="2">
    <source>
        <dbReference type="Proteomes" id="UP000305131"/>
    </source>
</evidence>
<organism evidence="1 2">
    <name type="scientific">Xanthobacter autotrophicus</name>
    <dbReference type="NCBI Taxonomy" id="280"/>
    <lineage>
        <taxon>Bacteria</taxon>
        <taxon>Pseudomonadati</taxon>
        <taxon>Pseudomonadota</taxon>
        <taxon>Alphaproteobacteria</taxon>
        <taxon>Hyphomicrobiales</taxon>
        <taxon>Xanthobacteraceae</taxon>
        <taxon>Xanthobacter</taxon>
    </lineage>
</organism>
<dbReference type="EMBL" id="VAUP01000035">
    <property type="protein sequence ID" value="TLX41784.1"/>
    <property type="molecule type" value="Genomic_DNA"/>
</dbReference>
<comment type="caution">
    <text evidence="1">The sequence shown here is derived from an EMBL/GenBank/DDBJ whole genome shotgun (WGS) entry which is preliminary data.</text>
</comment>
<sequence>MPPGAARRASSGRRACLPACSRRTTGAAHGPKGPAVRRCRDGEAFACRWPLSDAASSWGYRGGLQGVPFAWRFFWTDAGGFHI</sequence>
<accession>A0A6C1KEX1</accession>
<dbReference type="Proteomes" id="UP000305131">
    <property type="component" value="Unassembled WGS sequence"/>
</dbReference>
<reference evidence="1 2" key="1">
    <citation type="submission" date="2019-05" db="EMBL/GenBank/DDBJ databases">
        <authorList>
            <person name="Zhou X."/>
        </authorList>
    </citation>
    <scope>NUCLEOTIDE SEQUENCE [LARGE SCALE GENOMIC DNA]</scope>
    <source>
        <strain evidence="1 2">DSM 432</strain>
    </source>
</reference>
<evidence type="ECO:0000313" key="1">
    <source>
        <dbReference type="EMBL" id="TLX41784.1"/>
    </source>
</evidence>
<proteinExistence type="predicted"/>
<name>A0A6C1KEX1_XANAU</name>